<dbReference type="EMBL" id="CAXHTA020000004">
    <property type="protein sequence ID" value="CAL5220773.1"/>
    <property type="molecule type" value="Genomic_DNA"/>
</dbReference>
<keyword evidence="2" id="KW-1185">Reference proteome</keyword>
<name>A0ABP1FLD0_9CHLO</name>
<organism evidence="1 2">
    <name type="scientific">Coccomyxa viridis</name>
    <dbReference type="NCBI Taxonomy" id="1274662"/>
    <lineage>
        <taxon>Eukaryota</taxon>
        <taxon>Viridiplantae</taxon>
        <taxon>Chlorophyta</taxon>
        <taxon>core chlorophytes</taxon>
        <taxon>Trebouxiophyceae</taxon>
        <taxon>Trebouxiophyceae incertae sedis</taxon>
        <taxon>Coccomyxaceae</taxon>
        <taxon>Coccomyxa</taxon>
    </lineage>
</organism>
<dbReference type="Proteomes" id="UP001497392">
    <property type="component" value="Unassembled WGS sequence"/>
</dbReference>
<comment type="caution">
    <text evidence="1">The sequence shown here is derived from an EMBL/GenBank/DDBJ whole genome shotgun (WGS) entry which is preliminary data.</text>
</comment>
<reference evidence="1 2" key="1">
    <citation type="submission" date="2024-06" db="EMBL/GenBank/DDBJ databases">
        <authorList>
            <person name="Kraege A."/>
            <person name="Thomma B."/>
        </authorList>
    </citation>
    <scope>NUCLEOTIDE SEQUENCE [LARGE SCALE GENOMIC DNA]</scope>
</reference>
<evidence type="ECO:0000313" key="1">
    <source>
        <dbReference type="EMBL" id="CAL5220773.1"/>
    </source>
</evidence>
<sequence>MGIPQGIERVEVVAFGEGLNTLKEMFEGQTFEQLKYLQIECPEAYKAPGALEVFERAFRNGRLRHLSTDCPLEKLTPRGGHDCALPKSLHSLKLRLPLQTGLPVVLEQLTNLRGLTVINSRKNLMHLDRLLDPFLDMVHLVRLEFCSSDMPKKHDKEWTADALEILRLARRRTLQGSLLPAGRKVDLIY</sequence>
<evidence type="ECO:0000313" key="2">
    <source>
        <dbReference type="Proteomes" id="UP001497392"/>
    </source>
</evidence>
<proteinExistence type="predicted"/>
<accession>A0ABP1FLD0</accession>
<gene>
    <name evidence="1" type="primary">g2839</name>
    <name evidence="1" type="ORF">VP750_LOCUS2432</name>
</gene>
<protein>
    <submittedName>
        <fullName evidence="1">G2839 protein</fullName>
    </submittedName>
</protein>